<dbReference type="Proteomes" id="UP000322225">
    <property type="component" value="Chromosome 3"/>
</dbReference>
<organism evidence="3 4">
    <name type="scientific">Kwoniella shandongensis</name>
    <dbReference type="NCBI Taxonomy" id="1734106"/>
    <lineage>
        <taxon>Eukaryota</taxon>
        <taxon>Fungi</taxon>
        <taxon>Dikarya</taxon>
        <taxon>Basidiomycota</taxon>
        <taxon>Agaricomycotina</taxon>
        <taxon>Tremellomycetes</taxon>
        <taxon>Tremellales</taxon>
        <taxon>Cryptococcaceae</taxon>
        <taxon>Kwoniella</taxon>
    </lineage>
</organism>
<feature type="compositionally biased region" description="Basic and acidic residues" evidence="2">
    <location>
        <begin position="274"/>
        <end position="285"/>
    </location>
</feature>
<feature type="compositionally biased region" description="Polar residues" evidence="2">
    <location>
        <begin position="287"/>
        <end position="314"/>
    </location>
</feature>
<evidence type="ECO:0000313" key="3">
    <source>
        <dbReference type="EMBL" id="WWD16996.1"/>
    </source>
</evidence>
<feature type="region of interest" description="Disordered" evidence="2">
    <location>
        <begin position="23"/>
        <end position="141"/>
    </location>
</feature>
<dbReference type="AlphaFoldDB" id="A0A5M6BXC1"/>
<evidence type="ECO:0000313" key="4">
    <source>
        <dbReference type="Proteomes" id="UP000322225"/>
    </source>
</evidence>
<reference evidence="3" key="2">
    <citation type="submission" date="2024-01" db="EMBL/GenBank/DDBJ databases">
        <title>Comparative genomics of Cryptococcus and Kwoniella reveals pathogenesis evolution and contrasting modes of karyotype evolution via chromosome fusion or intercentromeric recombination.</title>
        <authorList>
            <person name="Coelho M.A."/>
            <person name="David-Palma M."/>
            <person name="Shea T."/>
            <person name="Bowers K."/>
            <person name="McGinley-Smith S."/>
            <person name="Mohammad A.W."/>
            <person name="Gnirke A."/>
            <person name="Yurkov A.M."/>
            <person name="Nowrousian M."/>
            <person name="Sun S."/>
            <person name="Cuomo C.A."/>
            <person name="Heitman J."/>
        </authorList>
    </citation>
    <scope>NUCLEOTIDE SEQUENCE</scope>
    <source>
        <strain evidence="3">CBS 12478</strain>
    </source>
</reference>
<protein>
    <submittedName>
        <fullName evidence="3">Uncharacterized protein</fullName>
    </submittedName>
</protein>
<feature type="compositionally biased region" description="Acidic residues" evidence="2">
    <location>
        <begin position="39"/>
        <end position="74"/>
    </location>
</feature>
<reference evidence="3" key="1">
    <citation type="submission" date="2017-08" db="EMBL/GenBank/DDBJ databases">
        <authorList>
            <person name="Cuomo C."/>
            <person name="Billmyre B."/>
            <person name="Heitman J."/>
        </authorList>
    </citation>
    <scope>NUCLEOTIDE SEQUENCE</scope>
    <source>
        <strain evidence="3">CBS 12478</strain>
    </source>
</reference>
<feature type="coiled-coil region" evidence="1">
    <location>
        <begin position="338"/>
        <end position="397"/>
    </location>
</feature>
<dbReference type="GeneID" id="43590424"/>
<gene>
    <name evidence="3" type="ORF">CI109_101432</name>
</gene>
<keyword evidence="4" id="KW-1185">Reference proteome</keyword>
<sequence length="428" mass="47559">MSDWPTLQELSEMVSRNKAIIKDRLGATGHPPILHKQDDIDDWLASDEEDEDDDNDTMEEEEEEEVEEEDESDAEATLRHQLAIIAEEQDRIDPSYIPPLRSPDSSIPSTVGSTQTGVRASKRLKDRQGKTALSQTTATEKAPNRIKVFCRSLDGQILDGRRVYGQPMNSQISLQESSNLSSTTTQVAKATQNRETNSFSQPASEGLRPGVKRGKRNENSLAAKEPEEERTSKKIRPSPPHQFGTEKTNPAEILRGIDPAILQALVLTMTKDRASIPSSAKEEKATTGPQDGSAKSQVPNSQSRARALGSTQTFDYGRPSFSAATPSTEEDDKLSIQLQLARAELATKTKEFNDYKRRFAATLAAKDKEIEEGDIAYGKLAKERDSLREEVERYSRMIEGGGRGRVIGERVNISWREMADVIEINDDK</sequence>
<evidence type="ECO:0000256" key="1">
    <source>
        <dbReference type="SAM" id="Coils"/>
    </source>
</evidence>
<dbReference type="RefSeq" id="XP_031859480.1">
    <property type="nucleotide sequence ID" value="XM_032006267.1"/>
</dbReference>
<feature type="region of interest" description="Disordered" evidence="2">
    <location>
        <begin position="274"/>
        <end position="331"/>
    </location>
</feature>
<keyword evidence="1" id="KW-0175">Coiled coil</keyword>
<evidence type="ECO:0000256" key="2">
    <source>
        <dbReference type="SAM" id="MobiDB-lite"/>
    </source>
</evidence>
<feature type="compositionally biased region" description="Polar residues" evidence="2">
    <location>
        <begin position="103"/>
        <end position="118"/>
    </location>
</feature>
<dbReference type="KEGG" id="ksn:43590424"/>
<feature type="compositionally biased region" description="Polar residues" evidence="2">
    <location>
        <begin position="168"/>
        <end position="203"/>
    </location>
</feature>
<proteinExistence type="predicted"/>
<feature type="region of interest" description="Disordered" evidence="2">
    <location>
        <begin position="168"/>
        <end position="252"/>
    </location>
</feature>
<dbReference type="EMBL" id="CP144053">
    <property type="protein sequence ID" value="WWD16996.1"/>
    <property type="molecule type" value="Genomic_DNA"/>
</dbReference>
<accession>A0A5M6BXC1</accession>
<name>A0A5M6BXC1_9TREE</name>